<gene>
    <name evidence="6" type="ORF">VV02_23310</name>
</gene>
<keyword evidence="7" id="KW-1185">Reference proteome</keyword>
<dbReference type="PANTHER" id="PTHR43248:SF29">
    <property type="entry name" value="TRIPEPTIDYL AMINOPEPTIDASE"/>
    <property type="match status" value="1"/>
</dbReference>
<dbReference type="STRING" id="571913.VV02_23310"/>
<protein>
    <submittedName>
        <fullName evidence="6">Proteinase</fullName>
    </submittedName>
</protein>
<feature type="domain" description="Peptidase S33 tripeptidyl aminopeptidase-like C-terminal" evidence="5">
    <location>
        <begin position="405"/>
        <end position="506"/>
    </location>
</feature>
<dbReference type="OrthoDB" id="3252468at2"/>
<proteinExistence type="inferred from homology"/>
<dbReference type="EMBL" id="CP011112">
    <property type="protein sequence ID" value="AKU19231.1"/>
    <property type="molecule type" value="Genomic_DNA"/>
</dbReference>
<evidence type="ECO:0000313" key="7">
    <source>
        <dbReference type="Proteomes" id="UP000066480"/>
    </source>
</evidence>
<dbReference type="SUPFAM" id="SSF53474">
    <property type="entry name" value="alpha/beta-Hydrolases"/>
    <property type="match status" value="1"/>
</dbReference>
<comment type="similarity">
    <text evidence="1">Belongs to the peptidase S33 family.</text>
</comment>
<dbReference type="Pfam" id="PF08386">
    <property type="entry name" value="Abhydrolase_4"/>
    <property type="match status" value="1"/>
</dbReference>
<reference evidence="6 7" key="1">
    <citation type="submission" date="2015-03" db="EMBL/GenBank/DDBJ databases">
        <title>Luteipulveratus halotolerans sp. nov., a novel actinobacterium (Dermacoccaceae) from Sarawak, Malaysia.</title>
        <authorList>
            <person name="Juboi H."/>
            <person name="Basik A."/>
            <person name="Shamsul S.S."/>
            <person name="Arnold P."/>
            <person name="Schmitt E.K."/>
            <person name="Sanglier J.-J."/>
            <person name="Yeo T."/>
        </authorList>
    </citation>
    <scope>NUCLEOTIDE SEQUENCE [LARGE SCALE GENOMIC DNA]</scope>
    <source>
        <strain evidence="6 7">MN07-A0370</strain>
    </source>
</reference>
<evidence type="ECO:0000256" key="4">
    <source>
        <dbReference type="SAM" id="MobiDB-lite"/>
    </source>
</evidence>
<name>A0A0K1JR96_9MICO</name>
<evidence type="ECO:0000256" key="3">
    <source>
        <dbReference type="ARBA" id="ARBA00022801"/>
    </source>
</evidence>
<dbReference type="AlphaFoldDB" id="A0A0K1JR96"/>
<dbReference type="PATRIC" id="fig|571913.6.peg.4721"/>
<dbReference type="InterPro" id="IPR051601">
    <property type="entry name" value="Serine_prot/Carboxylest_S33"/>
</dbReference>
<accession>A0A0K1JR96</accession>
<evidence type="ECO:0000313" key="6">
    <source>
        <dbReference type="EMBL" id="AKU19231.1"/>
    </source>
</evidence>
<evidence type="ECO:0000259" key="5">
    <source>
        <dbReference type="Pfam" id="PF08386"/>
    </source>
</evidence>
<evidence type="ECO:0000256" key="2">
    <source>
        <dbReference type="ARBA" id="ARBA00022729"/>
    </source>
</evidence>
<dbReference type="PANTHER" id="PTHR43248">
    <property type="entry name" value="2-SUCCINYL-6-HYDROXY-2,4-CYCLOHEXADIENE-1-CARBOXYLATE SYNTHASE"/>
    <property type="match status" value="1"/>
</dbReference>
<dbReference type="KEGG" id="lmoi:VV02_23310"/>
<dbReference type="GO" id="GO:0016787">
    <property type="term" value="F:hydrolase activity"/>
    <property type="evidence" value="ECO:0007669"/>
    <property type="project" value="UniProtKB-KW"/>
</dbReference>
<feature type="region of interest" description="Disordered" evidence="4">
    <location>
        <begin position="16"/>
        <end position="42"/>
    </location>
</feature>
<evidence type="ECO:0000256" key="1">
    <source>
        <dbReference type="ARBA" id="ARBA00010088"/>
    </source>
</evidence>
<feature type="compositionally biased region" description="Low complexity" evidence="4">
    <location>
        <begin position="19"/>
        <end position="36"/>
    </location>
</feature>
<sequence length="506" mass="52638">MIGLATVLAGCTGDAEVKGAPSSSSAGATGGPSAAPNTPPSPALAQFYNQKLNWQDCEGDNKCAGLKVPIDYTKPAGGSIEVAVLKSAATGDKKGSLVVNPGGPGGSGVDYAAAADFVVSSKVHKSYDVVGFDPRGVQRSAPITCLDDKQLDTFLGSDPSPDDKAEEGSFMKSTKGFGDACKTKAGPLLSHVSTSDAVKDMDVLRAALGEPKLDYLGKSYGTFLGSTYADQFPSRVGKFVLDGVVSPDLTNTEMNKGQAEGFERATKSYVKDCVAGGGCPLGSTQQAGEQKIRDFLKQVDAKPIPVTDDEQVKQLTEGWASMGIAAAMYDQGSWGTLTQAFKSAFGGDGNGLMKLANSYAERGSGGSYSGNIMQVINAVNCLDRQGNSDPASYEKDQADFSKTAPTWGPMLAWGTAICGTWPVKATGAPKKITAAGSGPILVIGTTRDPATPYEWSQRLAAMLQNGRLISYDGDGHTAYRRSNSCVDNAVDAYLLDGKDPGKSLKC</sequence>
<organism evidence="6 7">
    <name type="scientific">Luteipulveratus mongoliensis</name>
    <dbReference type="NCBI Taxonomy" id="571913"/>
    <lineage>
        <taxon>Bacteria</taxon>
        <taxon>Bacillati</taxon>
        <taxon>Actinomycetota</taxon>
        <taxon>Actinomycetes</taxon>
        <taxon>Micrococcales</taxon>
        <taxon>Dermacoccaceae</taxon>
        <taxon>Luteipulveratus</taxon>
    </lineage>
</organism>
<dbReference type="InterPro" id="IPR013595">
    <property type="entry name" value="Pept_S33_TAP-like_C"/>
</dbReference>
<keyword evidence="2" id="KW-0732">Signal</keyword>
<dbReference type="InterPro" id="IPR029058">
    <property type="entry name" value="AB_hydrolase_fold"/>
</dbReference>
<dbReference type="Gene3D" id="3.40.50.1820">
    <property type="entry name" value="alpha/beta hydrolase"/>
    <property type="match status" value="1"/>
</dbReference>
<keyword evidence="3" id="KW-0378">Hydrolase</keyword>
<dbReference type="Proteomes" id="UP000066480">
    <property type="component" value="Chromosome"/>
</dbReference>